<gene>
    <name evidence="1" type="ORF">CCH01_21260</name>
</gene>
<reference evidence="2" key="1">
    <citation type="submission" date="2017-03" db="EMBL/GenBank/DDBJ databases">
        <authorList>
            <person name="Falquet L."/>
            <person name="Falquet L."/>
        </authorList>
    </citation>
    <scope>NUCLEOTIDE SEQUENCE [LARGE SCALE GENOMIC DNA]</scope>
</reference>
<keyword evidence="2" id="KW-1185">Reference proteome</keyword>
<proteinExistence type="predicted"/>
<dbReference type="STRING" id="1351755.CCH01_21260"/>
<evidence type="ECO:0000313" key="1">
    <source>
        <dbReference type="EMBL" id="SLK21456.1"/>
    </source>
</evidence>
<organism evidence="1 2">
    <name type="scientific">Clostridium chauvoei JF4335</name>
    <dbReference type="NCBI Taxonomy" id="1351755"/>
    <lineage>
        <taxon>Bacteria</taxon>
        <taxon>Bacillati</taxon>
        <taxon>Bacillota</taxon>
        <taxon>Clostridia</taxon>
        <taxon>Eubacteriales</taxon>
        <taxon>Clostridiaceae</taxon>
        <taxon>Clostridium</taxon>
    </lineage>
</organism>
<evidence type="ECO:0000313" key="2">
    <source>
        <dbReference type="Proteomes" id="UP000190476"/>
    </source>
</evidence>
<accession>A0A1U6JMC9</accession>
<dbReference type="AlphaFoldDB" id="A0A1U6JMC9"/>
<name>A0A1U6JMC9_9CLOT</name>
<dbReference type="Proteomes" id="UP000190476">
    <property type="component" value="Chromosome I"/>
</dbReference>
<protein>
    <submittedName>
        <fullName evidence="1">Uncharacterized protein</fullName>
    </submittedName>
</protein>
<sequence>MVDFKGYVSPPPINPRQKCRGFFYVYYVDKKGNIFKLVVLYSKI</sequence>
<dbReference type="EMBL" id="LT799839">
    <property type="protein sequence ID" value="SLK21456.1"/>
    <property type="molecule type" value="Genomic_DNA"/>
</dbReference>